<dbReference type="Proteomes" id="UP000652761">
    <property type="component" value="Unassembled WGS sequence"/>
</dbReference>
<name>A0A843V2M0_COLES</name>
<protein>
    <submittedName>
        <fullName evidence="2">Uncharacterized protein</fullName>
    </submittedName>
</protein>
<keyword evidence="3" id="KW-1185">Reference proteome</keyword>
<comment type="caution">
    <text evidence="2">The sequence shown here is derived from an EMBL/GenBank/DDBJ whole genome shotgun (WGS) entry which is preliminary data.</text>
</comment>
<dbReference type="AlphaFoldDB" id="A0A843V2M0"/>
<evidence type="ECO:0000313" key="2">
    <source>
        <dbReference type="EMBL" id="MQL89386.1"/>
    </source>
</evidence>
<sequence>MCSGKVSSVDTRSTSVDTLSQFGQKFVLGRSLLSTLVDLVSTHCPKLAQKFSGRVVMRNQRSRMGQGKSDEHPPYE</sequence>
<evidence type="ECO:0000313" key="3">
    <source>
        <dbReference type="Proteomes" id="UP000652761"/>
    </source>
</evidence>
<feature type="region of interest" description="Disordered" evidence="1">
    <location>
        <begin position="55"/>
        <end position="76"/>
    </location>
</feature>
<accession>A0A843V2M0</accession>
<gene>
    <name evidence="2" type="ORF">Taro_021950</name>
</gene>
<dbReference type="EMBL" id="NMUH01001144">
    <property type="protein sequence ID" value="MQL89386.1"/>
    <property type="molecule type" value="Genomic_DNA"/>
</dbReference>
<evidence type="ECO:0000256" key="1">
    <source>
        <dbReference type="SAM" id="MobiDB-lite"/>
    </source>
</evidence>
<proteinExistence type="predicted"/>
<organism evidence="2 3">
    <name type="scientific">Colocasia esculenta</name>
    <name type="common">Wild taro</name>
    <name type="synonym">Arum esculentum</name>
    <dbReference type="NCBI Taxonomy" id="4460"/>
    <lineage>
        <taxon>Eukaryota</taxon>
        <taxon>Viridiplantae</taxon>
        <taxon>Streptophyta</taxon>
        <taxon>Embryophyta</taxon>
        <taxon>Tracheophyta</taxon>
        <taxon>Spermatophyta</taxon>
        <taxon>Magnoliopsida</taxon>
        <taxon>Liliopsida</taxon>
        <taxon>Araceae</taxon>
        <taxon>Aroideae</taxon>
        <taxon>Colocasieae</taxon>
        <taxon>Colocasia</taxon>
    </lineage>
</organism>
<reference evidence="2" key="1">
    <citation type="submission" date="2017-07" db="EMBL/GenBank/DDBJ databases">
        <title>Taro Niue Genome Assembly and Annotation.</title>
        <authorList>
            <person name="Atibalentja N."/>
            <person name="Keating K."/>
            <person name="Fields C.J."/>
        </authorList>
    </citation>
    <scope>NUCLEOTIDE SEQUENCE</scope>
    <source>
        <strain evidence="2">Niue_2</strain>
        <tissue evidence="2">Leaf</tissue>
    </source>
</reference>